<feature type="signal peptide" evidence="1">
    <location>
        <begin position="1"/>
        <end position="19"/>
    </location>
</feature>
<reference evidence="2 3" key="1">
    <citation type="submission" date="2020-08" db="EMBL/GenBank/DDBJ databases">
        <title>Genomic Encyclopedia of Type Strains, Phase IV (KMG-IV): sequencing the most valuable type-strain genomes for metagenomic binning, comparative biology and taxonomic classification.</title>
        <authorList>
            <person name="Goeker M."/>
        </authorList>
    </citation>
    <scope>NUCLEOTIDE SEQUENCE [LARGE SCALE GENOMIC DNA]</scope>
    <source>
        <strain evidence="2 3">DSM 19979</strain>
    </source>
</reference>
<dbReference type="AlphaFoldDB" id="A0A840ACH2"/>
<protein>
    <recommendedName>
        <fullName evidence="4">Lipoprotein</fullName>
    </recommendedName>
</protein>
<proteinExistence type="predicted"/>
<evidence type="ECO:0000313" key="2">
    <source>
        <dbReference type="EMBL" id="MBB3898612.1"/>
    </source>
</evidence>
<dbReference type="PROSITE" id="PS51257">
    <property type="entry name" value="PROKAR_LIPOPROTEIN"/>
    <property type="match status" value="1"/>
</dbReference>
<dbReference type="EMBL" id="JACIDJ010000003">
    <property type="protein sequence ID" value="MBB3898612.1"/>
    <property type="molecule type" value="Genomic_DNA"/>
</dbReference>
<accession>A0A840ACH2</accession>
<feature type="chain" id="PRO_5032508885" description="Lipoprotein" evidence="1">
    <location>
        <begin position="20"/>
        <end position="289"/>
    </location>
</feature>
<evidence type="ECO:0000313" key="3">
    <source>
        <dbReference type="Proteomes" id="UP000553193"/>
    </source>
</evidence>
<name>A0A840ACH2_9PROT</name>
<organism evidence="2 3">
    <name type="scientific">Roseococcus suduntuyensis</name>
    <dbReference type="NCBI Taxonomy" id="455361"/>
    <lineage>
        <taxon>Bacteria</taxon>
        <taxon>Pseudomonadati</taxon>
        <taxon>Pseudomonadota</taxon>
        <taxon>Alphaproteobacteria</taxon>
        <taxon>Acetobacterales</taxon>
        <taxon>Roseomonadaceae</taxon>
        <taxon>Roseococcus</taxon>
    </lineage>
</organism>
<comment type="caution">
    <text evidence="2">The sequence shown here is derived from an EMBL/GenBank/DDBJ whole genome shotgun (WGS) entry which is preliminary data.</text>
</comment>
<evidence type="ECO:0008006" key="4">
    <source>
        <dbReference type="Google" id="ProtNLM"/>
    </source>
</evidence>
<gene>
    <name evidence="2" type="ORF">GGQ83_002055</name>
</gene>
<keyword evidence="3" id="KW-1185">Reference proteome</keyword>
<sequence>MSSRSLLLAALALLLSACGIEPRPPHWGNPGGAAPWLSRPLAVRIAIPPPEAALLPSADAARLAEAVSTALQAGDVPATARPPLPLDWRLVILAENQGGTVRPIYRLLDADGRPQGSVGGNLVPVAAWAAAEQPTLDAVASDAGAKVAQLILGIQAARASASPAALAAGPDRVRLLPATGAPGDGNQALTARLREFLSAQGYVVQDIADGAAFAVTAEVSVVPAPAPRTERVEIQWIVSRRDGHELGRVLQLNEVPAGRLNGFWGDIAFAAAQEAAGGVRQVIRNAANP</sequence>
<dbReference type="Proteomes" id="UP000553193">
    <property type="component" value="Unassembled WGS sequence"/>
</dbReference>
<keyword evidence="1" id="KW-0732">Signal</keyword>
<evidence type="ECO:0000256" key="1">
    <source>
        <dbReference type="SAM" id="SignalP"/>
    </source>
</evidence>
<dbReference type="RefSeq" id="WP_184383715.1">
    <property type="nucleotide sequence ID" value="NZ_JACIDJ010000003.1"/>
</dbReference>